<protein>
    <recommendedName>
        <fullName evidence="7">Ribosomal protein S15</fullName>
    </recommendedName>
</protein>
<dbReference type="GO" id="GO:1990904">
    <property type="term" value="C:ribonucleoprotein complex"/>
    <property type="evidence" value="ECO:0007669"/>
    <property type="project" value="UniProtKB-KW"/>
</dbReference>
<name>A0A5J5EII1_9PEZI</name>
<dbReference type="InterPro" id="IPR000589">
    <property type="entry name" value="Ribosomal_uS15"/>
</dbReference>
<dbReference type="SMART" id="SM01387">
    <property type="entry name" value="Ribosomal_S15"/>
    <property type="match status" value="1"/>
</dbReference>
<evidence type="ECO:0000313" key="6">
    <source>
        <dbReference type="Proteomes" id="UP000326924"/>
    </source>
</evidence>
<evidence type="ECO:0000256" key="2">
    <source>
        <dbReference type="ARBA" id="ARBA00022980"/>
    </source>
</evidence>
<dbReference type="AlphaFoldDB" id="A0A5J5EII1"/>
<dbReference type="SUPFAM" id="SSF47060">
    <property type="entry name" value="S15/NS1 RNA-binding domain"/>
    <property type="match status" value="1"/>
</dbReference>
<dbReference type="Proteomes" id="UP000326924">
    <property type="component" value="Unassembled WGS sequence"/>
</dbReference>
<evidence type="ECO:0000256" key="3">
    <source>
        <dbReference type="ARBA" id="ARBA00023274"/>
    </source>
</evidence>
<keyword evidence="6" id="KW-1185">Reference proteome</keyword>
<dbReference type="Gene3D" id="1.10.287.10">
    <property type="entry name" value="S15/NS1, RNA-binding"/>
    <property type="match status" value="1"/>
</dbReference>
<reference evidence="5 6" key="1">
    <citation type="submission" date="2019-09" db="EMBL/GenBank/DDBJ databases">
        <title>Draft genome of the ectomycorrhizal ascomycete Sphaerosporella brunnea.</title>
        <authorList>
            <consortium name="DOE Joint Genome Institute"/>
            <person name="Benucci G.M."/>
            <person name="Marozzi G."/>
            <person name="Antonielli L."/>
            <person name="Sanchez S."/>
            <person name="Marco P."/>
            <person name="Wang X."/>
            <person name="Falini L.B."/>
            <person name="Barry K."/>
            <person name="Haridas S."/>
            <person name="Lipzen A."/>
            <person name="Labutti K."/>
            <person name="Grigoriev I.V."/>
            <person name="Murat C."/>
            <person name="Martin F."/>
            <person name="Albertini E."/>
            <person name="Donnini D."/>
            <person name="Bonito G."/>
        </authorList>
    </citation>
    <scope>NUCLEOTIDE SEQUENCE [LARGE SCALE GENOMIC DNA]</scope>
    <source>
        <strain evidence="5 6">Sb_GMNB300</strain>
    </source>
</reference>
<keyword evidence="2" id="KW-0689">Ribosomal protein</keyword>
<organism evidence="5 6">
    <name type="scientific">Sphaerosporella brunnea</name>
    <dbReference type="NCBI Taxonomy" id="1250544"/>
    <lineage>
        <taxon>Eukaryota</taxon>
        <taxon>Fungi</taxon>
        <taxon>Dikarya</taxon>
        <taxon>Ascomycota</taxon>
        <taxon>Pezizomycotina</taxon>
        <taxon>Pezizomycetes</taxon>
        <taxon>Pezizales</taxon>
        <taxon>Pyronemataceae</taxon>
        <taxon>Sphaerosporella</taxon>
    </lineage>
</organism>
<evidence type="ECO:0000256" key="1">
    <source>
        <dbReference type="ARBA" id="ARBA00008434"/>
    </source>
</evidence>
<dbReference type="PANTHER" id="PTHR23321">
    <property type="entry name" value="RIBOSOMAL PROTEIN S15, BACTERIAL AND ORGANELLAR"/>
    <property type="match status" value="1"/>
</dbReference>
<evidence type="ECO:0000313" key="5">
    <source>
        <dbReference type="EMBL" id="KAA8895041.1"/>
    </source>
</evidence>
<dbReference type="FunCoup" id="A0A5J5EII1">
    <property type="interactions" value="252"/>
</dbReference>
<dbReference type="Pfam" id="PF00312">
    <property type="entry name" value="Ribosomal_S15"/>
    <property type="match status" value="1"/>
</dbReference>
<dbReference type="GO" id="GO:0003735">
    <property type="term" value="F:structural constituent of ribosome"/>
    <property type="evidence" value="ECO:0007669"/>
    <property type="project" value="InterPro"/>
</dbReference>
<feature type="region of interest" description="Disordered" evidence="4">
    <location>
        <begin position="190"/>
        <end position="223"/>
    </location>
</feature>
<dbReference type="InterPro" id="IPR009068">
    <property type="entry name" value="uS15_NS1_RNA-bd_sf"/>
</dbReference>
<dbReference type="InterPro" id="IPR005290">
    <property type="entry name" value="Ribosomal_uS15_bac-type"/>
</dbReference>
<dbReference type="InParanoid" id="A0A5J5EII1"/>
<dbReference type="CDD" id="cd00353">
    <property type="entry name" value="Ribosomal_S15p_S13e"/>
    <property type="match status" value="1"/>
</dbReference>
<dbReference type="GO" id="GO:0006412">
    <property type="term" value="P:translation"/>
    <property type="evidence" value="ECO:0007669"/>
    <property type="project" value="InterPro"/>
</dbReference>
<accession>A0A5J5EII1</accession>
<dbReference type="GO" id="GO:0005737">
    <property type="term" value="C:cytoplasm"/>
    <property type="evidence" value="ECO:0007669"/>
    <property type="project" value="UniProtKB-ARBA"/>
</dbReference>
<comment type="caution">
    <text evidence="5">The sequence shown here is derived from an EMBL/GenBank/DDBJ whole genome shotgun (WGS) entry which is preliminary data.</text>
</comment>
<dbReference type="OrthoDB" id="441444at2759"/>
<dbReference type="GO" id="GO:0005840">
    <property type="term" value="C:ribosome"/>
    <property type="evidence" value="ECO:0007669"/>
    <property type="project" value="UniProtKB-KW"/>
</dbReference>
<evidence type="ECO:0008006" key="7">
    <source>
        <dbReference type="Google" id="ProtNLM"/>
    </source>
</evidence>
<sequence length="301" mass="33162">MSSRLQTSLAAAFSSLRIAPAAARTFSTSPSVLSQQQSIGSHNVQLAKKRKEAIQARKAALAAIRATQAADPVKGKPTAFLSALDEVPPPLPAVDSVRSKAGQMPSLEEARLNHFITPQELPEFIQNSMELTKPRTAGNDPYPDPVKEKAFQERHERTVEAIRRIIALGNGSSADRTRSNKQMCIELFGRHNTDDALPKDPGAPTPEETGKTPRAGPDTGSSEVQAAILTVKIRALEKALHRNDGHNTKDKHNKRSLRLMVHRRQKLLKYLKRKEKGGIRYRNIMAALGLDEDAVHKELFL</sequence>
<proteinExistence type="inferred from homology"/>
<evidence type="ECO:0000256" key="4">
    <source>
        <dbReference type="SAM" id="MobiDB-lite"/>
    </source>
</evidence>
<keyword evidence="3" id="KW-0687">Ribonucleoprotein</keyword>
<gene>
    <name evidence="5" type="ORF">FN846DRAFT_363391</name>
</gene>
<dbReference type="PANTHER" id="PTHR23321:SF26">
    <property type="entry name" value="SMALL RIBOSOMAL SUBUNIT PROTEIN US15M"/>
    <property type="match status" value="1"/>
</dbReference>
<comment type="similarity">
    <text evidence="1">Belongs to the universal ribosomal protein uS15 family.</text>
</comment>
<dbReference type="EMBL" id="VXIS01000292">
    <property type="protein sequence ID" value="KAA8895041.1"/>
    <property type="molecule type" value="Genomic_DNA"/>
</dbReference>